<dbReference type="GO" id="GO:0015297">
    <property type="term" value="F:antiporter activity"/>
    <property type="evidence" value="ECO:0007669"/>
    <property type="project" value="InterPro"/>
</dbReference>
<gene>
    <name evidence="10" type="ORF">CYJ40_08190</name>
</gene>
<dbReference type="PANTHER" id="PTHR42893:SF46">
    <property type="entry name" value="PROTEIN DETOXIFICATION 44, CHLOROPLASTIC"/>
    <property type="match status" value="1"/>
</dbReference>
<feature type="transmembrane region" description="Helical" evidence="9">
    <location>
        <begin position="144"/>
        <end position="167"/>
    </location>
</feature>
<dbReference type="CDD" id="cd13136">
    <property type="entry name" value="MATE_DinF_like"/>
    <property type="match status" value="1"/>
</dbReference>
<evidence type="ECO:0000256" key="6">
    <source>
        <dbReference type="ARBA" id="ARBA00022989"/>
    </source>
</evidence>
<evidence type="ECO:0000256" key="2">
    <source>
        <dbReference type="ARBA" id="ARBA00010199"/>
    </source>
</evidence>
<evidence type="ECO:0000256" key="8">
    <source>
        <dbReference type="SAM" id="MobiDB-lite"/>
    </source>
</evidence>
<name>A0A2I1IFX9_9MICO</name>
<evidence type="ECO:0000313" key="11">
    <source>
        <dbReference type="Proteomes" id="UP000242755"/>
    </source>
</evidence>
<keyword evidence="4" id="KW-1003">Cell membrane</keyword>
<dbReference type="Pfam" id="PF01554">
    <property type="entry name" value="MatE"/>
    <property type="match status" value="2"/>
</dbReference>
<keyword evidence="3" id="KW-0813">Transport</keyword>
<evidence type="ECO:0000313" key="10">
    <source>
        <dbReference type="EMBL" id="PKY70037.1"/>
    </source>
</evidence>
<keyword evidence="7 9" id="KW-0472">Membrane</keyword>
<comment type="subcellular location">
    <subcellularLocation>
        <location evidence="1">Cell membrane</location>
        <topology evidence="1">Multi-pass membrane protein</topology>
    </subcellularLocation>
</comment>
<evidence type="ECO:0000256" key="9">
    <source>
        <dbReference type="SAM" id="Phobius"/>
    </source>
</evidence>
<feature type="transmembrane region" description="Helical" evidence="9">
    <location>
        <begin position="434"/>
        <end position="453"/>
    </location>
</feature>
<dbReference type="PANTHER" id="PTHR42893">
    <property type="entry name" value="PROTEIN DETOXIFICATION 44, CHLOROPLASTIC-RELATED"/>
    <property type="match status" value="1"/>
</dbReference>
<feature type="transmembrane region" description="Helical" evidence="9">
    <location>
        <begin position="328"/>
        <end position="347"/>
    </location>
</feature>
<evidence type="ECO:0000256" key="4">
    <source>
        <dbReference type="ARBA" id="ARBA00022475"/>
    </source>
</evidence>
<dbReference type="InterPro" id="IPR048279">
    <property type="entry name" value="MdtK-like"/>
</dbReference>
<feature type="transmembrane region" description="Helical" evidence="9">
    <location>
        <begin position="251"/>
        <end position="269"/>
    </location>
</feature>
<comment type="caution">
    <text evidence="10">The sequence shown here is derived from an EMBL/GenBank/DDBJ whole genome shotgun (WGS) entry which is preliminary data.</text>
</comment>
<dbReference type="InterPro" id="IPR002528">
    <property type="entry name" value="MATE_fam"/>
</dbReference>
<dbReference type="PIRSF" id="PIRSF006603">
    <property type="entry name" value="DinF"/>
    <property type="match status" value="1"/>
</dbReference>
<feature type="compositionally biased region" description="Low complexity" evidence="8">
    <location>
        <begin position="17"/>
        <end position="27"/>
    </location>
</feature>
<feature type="transmembrane region" description="Helical" evidence="9">
    <location>
        <begin position="187"/>
        <end position="211"/>
    </location>
</feature>
<feature type="transmembrane region" description="Helical" evidence="9">
    <location>
        <begin position="298"/>
        <end position="316"/>
    </location>
</feature>
<proteinExistence type="inferred from homology"/>
<organism evidence="10 11">
    <name type="scientific">Brevibacterium ravenspurgense</name>
    <dbReference type="NCBI Taxonomy" id="479117"/>
    <lineage>
        <taxon>Bacteria</taxon>
        <taxon>Bacillati</taxon>
        <taxon>Actinomycetota</taxon>
        <taxon>Actinomycetes</taxon>
        <taxon>Micrococcales</taxon>
        <taxon>Brevibacteriaceae</taxon>
        <taxon>Brevibacterium</taxon>
    </lineage>
</organism>
<feature type="transmembrane region" description="Helical" evidence="9">
    <location>
        <begin position="68"/>
        <end position="88"/>
    </location>
</feature>
<feature type="transmembrane region" description="Helical" evidence="9">
    <location>
        <begin position="459"/>
        <end position="481"/>
    </location>
</feature>
<evidence type="ECO:0000256" key="5">
    <source>
        <dbReference type="ARBA" id="ARBA00022692"/>
    </source>
</evidence>
<dbReference type="AlphaFoldDB" id="A0A2I1IFX9"/>
<evidence type="ECO:0000256" key="3">
    <source>
        <dbReference type="ARBA" id="ARBA00022448"/>
    </source>
</evidence>
<sequence>MRSVARLPKPLKPPALPADALPADASLHPPPHAPVFRKHQAFRETGAVTWGARLSAMSQPPVSLNREIIRLALPALGALAAEPVFLLADTAMVGHLGADALGSLAVAGAVIQTVLGLMIFLAYATTPRVARRLGRGDTRGAVSAGFDGMWLALVTSAVLLAAGLPFLESVVKLIGPAPEVVPGAVSYLTISWWGLPFMLVVIAATGLLRGLQDTRTPLIVAVGGFGVNIALNALFIYGFDMGVAGSALGTVTAHGLMCTVYVVIAFRAATRYGASLRPDWAGVLFAARTSGWLLLRNAALRTALIILVSLAAVRGTAELAALQIAQTLFNSLALVLDSLAIAGQALVGLQIGRRDRAMVHAVNRRLVLWGVGFGYIVGALLAAVSPWVGLFFTSDPQVIDITLQLVIVLAISLPLAGYVFTIDGILMGAEDARYLALAQVGACAGFAVLAFTAEALWPSIVVLWACFAIGFVAFRAIGLGVRMRADTWIIRAEKLQ</sequence>
<evidence type="ECO:0000256" key="7">
    <source>
        <dbReference type="ARBA" id="ARBA00023136"/>
    </source>
</evidence>
<keyword evidence="5 9" id="KW-0812">Transmembrane</keyword>
<feature type="transmembrane region" description="Helical" evidence="9">
    <location>
        <begin position="367"/>
        <end position="389"/>
    </location>
</feature>
<dbReference type="GO" id="GO:0005886">
    <property type="term" value="C:plasma membrane"/>
    <property type="evidence" value="ECO:0007669"/>
    <property type="project" value="UniProtKB-SubCell"/>
</dbReference>
<dbReference type="NCBIfam" id="TIGR00797">
    <property type="entry name" value="matE"/>
    <property type="match status" value="1"/>
</dbReference>
<protein>
    <submittedName>
        <fullName evidence="10">MATE family efflux transporter</fullName>
    </submittedName>
</protein>
<dbReference type="EMBL" id="PKGO01000007">
    <property type="protein sequence ID" value="PKY70037.1"/>
    <property type="molecule type" value="Genomic_DNA"/>
</dbReference>
<dbReference type="Proteomes" id="UP000242755">
    <property type="component" value="Unassembled WGS sequence"/>
</dbReference>
<feature type="transmembrane region" description="Helical" evidence="9">
    <location>
        <begin position="218"/>
        <end position="239"/>
    </location>
</feature>
<dbReference type="GO" id="GO:0042910">
    <property type="term" value="F:xenobiotic transmembrane transporter activity"/>
    <property type="evidence" value="ECO:0007669"/>
    <property type="project" value="InterPro"/>
</dbReference>
<feature type="transmembrane region" description="Helical" evidence="9">
    <location>
        <begin position="100"/>
        <end position="123"/>
    </location>
</feature>
<dbReference type="InterPro" id="IPR044644">
    <property type="entry name" value="DinF-like"/>
</dbReference>
<feature type="region of interest" description="Disordered" evidence="8">
    <location>
        <begin position="1"/>
        <end position="29"/>
    </location>
</feature>
<feature type="transmembrane region" description="Helical" evidence="9">
    <location>
        <begin position="401"/>
        <end position="422"/>
    </location>
</feature>
<comment type="similarity">
    <text evidence="2">Belongs to the multi antimicrobial extrusion (MATE) (TC 2.A.66.1) family.</text>
</comment>
<reference evidence="10 11" key="1">
    <citation type="submission" date="2017-12" db="EMBL/GenBank/DDBJ databases">
        <title>Phylogenetic diversity of female urinary microbiome.</title>
        <authorList>
            <person name="Thomas-White K."/>
            <person name="Wolfe A.J."/>
        </authorList>
    </citation>
    <scope>NUCLEOTIDE SEQUENCE [LARGE SCALE GENOMIC DNA]</scope>
    <source>
        <strain evidence="10 11">UMB0426</strain>
    </source>
</reference>
<evidence type="ECO:0000256" key="1">
    <source>
        <dbReference type="ARBA" id="ARBA00004651"/>
    </source>
</evidence>
<dbReference type="STRING" id="1176165.GCA_001584405_02156"/>
<accession>A0A2I1IFX9</accession>
<keyword evidence="6 9" id="KW-1133">Transmembrane helix</keyword>